<reference evidence="1 2" key="1">
    <citation type="submission" date="2020-10" db="EMBL/GenBank/DDBJ databases">
        <title>Phylogeny of dyella-like bacteria.</title>
        <authorList>
            <person name="Fu J."/>
        </authorList>
    </citation>
    <scope>NUCLEOTIDE SEQUENCE [LARGE SCALE GENOMIC DNA]</scope>
    <source>
        <strain evidence="1 2">THG-B117</strain>
    </source>
</reference>
<dbReference type="Proteomes" id="UP001430065">
    <property type="component" value="Unassembled WGS sequence"/>
</dbReference>
<organism evidence="1 2">
    <name type="scientific">Dyella kyungheensis</name>
    <dbReference type="NCBI Taxonomy" id="1242174"/>
    <lineage>
        <taxon>Bacteria</taxon>
        <taxon>Pseudomonadati</taxon>
        <taxon>Pseudomonadota</taxon>
        <taxon>Gammaproteobacteria</taxon>
        <taxon>Lysobacterales</taxon>
        <taxon>Rhodanobacteraceae</taxon>
        <taxon>Dyella</taxon>
    </lineage>
</organism>
<protein>
    <submittedName>
        <fullName evidence="1">Uncharacterized protein</fullName>
    </submittedName>
</protein>
<sequence>MSVSIPLSVRVPQDDFEWLTSLDIKGANTPSDKLRAVIQLHRREHDGSQSYELALSWLRDVVQPFAREVAAYEHRSSKRSEVVAAMLEWVPQLMALLASEHIHTDASPARARQVEDMLLQRSVSLLSTLLRLGITPASSTYDDNAIARQLPRLGELIDAVRAAQPQS</sequence>
<gene>
    <name evidence="1" type="ORF">ISP20_00395</name>
</gene>
<name>A0ABS2JKP2_9GAMM</name>
<accession>A0ABS2JKP2</accession>
<dbReference type="EMBL" id="JADIKC010000001">
    <property type="protein sequence ID" value="MBM7119604.1"/>
    <property type="molecule type" value="Genomic_DNA"/>
</dbReference>
<keyword evidence="2" id="KW-1185">Reference proteome</keyword>
<comment type="caution">
    <text evidence="1">The sequence shown here is derived from an EMBL/GenBank/DDBJ whole genome shotgun (WGS) entry which is preliminary data.</text>
</comment>
<evidence type="ECO:0000313" key="2">
    <source>
        <dbReference type="Proteomes" id="UP001430065"/>
    </source>
</evidence>
<evidence type="ECO:0000313" key="1">
    <source>
        <dbReference type="EMBL" id="MBM7119604.1"/>
    </source>
</evidence>
<proteinExistence type="predicted"/>
<dbReference type="RefSeq" id="WP_204634092.1">
    <property type="nucleotide sequence ID" value="NZ_JADIKC010000001.1"/>
</dbReference>